<reference evidence="2 3" key="1">
    <citation type="submission" date="2019-07" db="EMBL/GenBank/DDBJ databases">
        <title>De Novo Assembly of kiwifruit Actinidia rufa.</title>
        <authorList>
            <person name="Sugita-Konishi S."/>
            <person name="Sato K."/>
            <person name="Mori E."/>
            <person name="Abe Y."/>
            <person name="Kisaki G."/>
            <person name="Hamano K."/>
            <person name="Suezawa K."/>
            <person name="Otani M."/>
            <person name="Fukuda T."/>
            <person name="Manabe T."/>
            <person name="Gomi K."/>
            <person name="Tabuchi M."/>
            <person name="Akimitsu K."/>
            <person name="Kataoka I."/>
        </authorList>
    </citation>
    <scope>NUCLEOTIDE SEQUENCE [LARGE SCALE GENOMIC DNA]</scope>
    <source>
        <strain evidence="3">cv. Fuchu</strain>
    </source>
</reference>
<dbReference type="InterPro" id="IPR013187">
    <property type="entry name" value="F-box-assoc_dom_typ3"/>
</dbReference>
<accession>A0A7J0GQ34</accession>
<dbReference type="EMBL" id="BJWL01000023">
    <property type="protein sequence ID" value="GFZ12902.1"/>
    <property type="molecule type" value="Genomic_DNA"/>
</dbReference>
<gene>
    <name evidence="2" type="ORF">Acr_23g0012870</name>
</gene>
<evidence type="ECO:0000313" key="2">
    <source>
        <dbReference type="EMBL" id="GFZ12902.1"/>
    </source>
</evidence>
<dbReference type="InterPro" id="IPR050796">
    <property type="entry name" value="SCF_F-box_component"/>
</dbReference>
<dbReference type="AlphaFoldDB" id="A0A7J0GQ34"/>
<dbReference type="OrthoDB" id="1867629at2759"/>
<dbReference type="InterPro" id="IPR017451">
    <property type="entry name" value="F-box-assoc_interact_dom"/>
</dbReference>
<dbReference type="PANTHER" id="PTHR31672">
    <property type="entry name" value="BNACNNG10540D PROTEIN"/>
    <property type="match status" value="1"/>
</dbReference>
<evidence type="ECO:0000259" key="1">
    <source>
        <dbReference type="Pfam" id="PF08268"/>
    </source>
</evidence>
<evidence type="ECO:0000313" key="3">
    <source>
        <dbReference type="Proteomes" id="UP000585474"/>
    </source>
</evidence>
<dbReference type="Proteomes" id="UP000585474">
    <property type="component" value="Unassembled WGS sequence"/>
</dbReference>
<dbReference type="PANTHER" id="PTHR31672:SF13">
    <property type="entry name" value="F-BOX PROTEIN CPR30-LIKE"/>
    <property type="match status" value="1"/>
</dbReference>
<organism evidence="2 3">
    <name type="scientific">Actinidia rufa</name>
    <dbReference type="NCBI Taxonomy" id="165716"/>
    <lineage>
        <taxon>Eukaryota</taxon>
        <taxon>Viridiplantae</taxon>
        <taxon>Streptophyta</taxon>
        <taxon>Embryophyta</taxon>
        <taxon>Tracheophyta</taxon>
        <taxon>Spermatophyta</taxon>
        <taxon>Magnoliopsida</taxon>
        <taxon>eudicotyledons</taxon>
        <taxon>Gunneridae</taxon>
        <taxon>Pentapetalae</taxon>
        <taxon>asterids</taxon>
        <taxon>Ericales</taxon>
        <taxon>Actinidiaceae</taxon>
        <taxon>Actinidia</taxon>
    </lineage>
</organism>
<dbReference type="Pfam" id="PF08268">
    <property type="entry name" value="FBA_3"/>
    <property type="match status" value="1"/>
</dbReference>
<feature type="domain" description="F-box associated beta-propeller type 3" evidence="1">
    <location>
        <begin position="42"/>
        <end position="181"/>
    </location>
</feature>
<comment type="caution">
    <text evidence="2">The sequence shown here is derived from an EMBL/GenBank/DDBJ whole genome shotgun (WGS) entry which is preliminary data.</text>
</comment>
<proteinExistence type="predicted"/>
<keyword evidence="3" id="KW-1185">Reference proteome</keyword>
<sequence>MEVYLDTKEHYLLCSDDEKIGLGDEFLEPFKYLNGYEGRLSMVGACNGLICLGDPCFMDEPHIFVGNPSIRKLVALPIPSKPQRPQHAVVFGFGAHPTTYEYKVIRIVYLMRNGYVFQIPPKTEVYTQGAASWRDITSGRPPQGLLMFASPQAFVNGAVHWIGIAKKRTRGRYNSIVSFDIGVGRIL</sequence>
<dbReference type="NCBIfam" id="TIGR01640">
    <property type="entry name" value="F_box_assoc_1"/>
    <property type="match status" value="1"/>
</dbReference>
<protein>
    <recommendedName>
        <fullName evidence="1">F-box associated beta-propeller type 3 domain-containing protein</fullName>
    </recommendedName>
</protein>
<name>A0A7J0GQ34_9ERIC</name>